<dbReference type="Proteomes" id="UP001064489">
    <property type="component" value="Chromosome 3"/>
</dbReference>
<gene>
    <name evidence="2" type="ORF">LWI28_025842</name>
</gene>
<reference evidence="2" key="2">
    <citation type="submission" date="2023-02" db="EMBL/GenBank/DDBJ databases">
        <authorList>
            <person name="Swenson N.G."/>
            <person name="Wegrzyn J.L."/>
            <person name="Mcevoy S.L."/>
        </authorList>
    </citation>
    <scope>NUCLEOTIDE SEQUENCE</scope>
    <source>
        <strain evidence="2">91603</strain>
        <tissue evidence="2">Leaf</tissue>
    </source>
</reference>
<evidence type="ECO:0000313" key="3">
    <source>
        <dbReference type="Proteomes" id="UP001064489"/>
    </source>
</evidence>
<feature type="compositionally biased region" description="Polar residues" evidence="1">
    <location>
        <begin position="150"/>
        <end position="160"/>
    </location>
</feature>
<dbReference type="EMBL" id="JAJSOW010000100">
    <property type="protein sequence ID" value="KAI9187237.1"/>
    <property type="molecule type" value="Genomic_DNA"/>
</dbReference>
<dbReference type="AlphaFoldDB" id="A0AAD5J8C4"/>
<dbReference type="Gene3D" id="3.40.50.1000">
    <property type="entry name" value="HAD superfamily/HAD-like"/>
    <property type="match status" value="1"/>
</dbReference>
<proteinExistence type="predicted"/>
<feature type="region of interest" description="Disordered" evidence="1">
    <location>
        <begin position="143"/>
        <end position="168"/>
    </location>
</feature>
<evidence type="ECO:0000256" key="1">
    <source>
        <dbReference type="SAM" id="MobiDB-lite"/>
    </source>
</evidence>
<sequence>MGCRYYVKKAAGFLDPESNYFDARIIAREDSRGKPKKNLGLVLGQKCEENHKGDQRWVPGTTDHVSGTTDRYQGPGTKDHRPDTKNHIPGMTDNVPGMTEHVPRTTNKLLLFFSDFVFLSGVLLKKLMSTCFDLLLEAAKQASDEDLRNQNETSRTSKSTLLDPPSDLPSRTLLVVREENEAFKKSIKLCFKIQKNPRCNNFLKRHFFSQHTQEEEEGEEEIARKPPLKKRRKTYNLEKKKKNPVHEMGLELDPPTDIPVELRNQNERRCRSFSEVYRALFQNLKKTQMQQFFEDTFSLNTPKKKIGRRRLPRNLH</sequence>
<feature type="region of interest" description="Disordered" evidence="1">
    <location>
        <begin position="214"/>
        <end position="235"/>
    </location>
</feature>
<dbReference type="InterPro" id="IPR023214">
    <property type="entry name" value="HAD_sf"/>
</dbReference>
<feature type="compositionally biased region" description="Basic residues" evidence="1">
    <location>
        <begin position="226"/>
        <end position="235"/>
    </location>
</feature>
<feature type="region of interest" description="Disordered" evidence="1">
    <location>
        <begin position="52"/>
        <end position="97"/>
    </location>
</feature>
<reference evidence="2" key="1">
    <citation type="journal article" date="2022" name="Plant J.">
        <title>Strategies of tolerance reflected in two North American maple genomes.</title>
        <authorList>
            <person name="McEvoy S.L."/>
            <person name="Sezen U.U."/>
            <person name="Trouern-Trend A."/>
            <person name="McMahon S.M."/>
            <person name="Schaberg P.G."/>
            <person name="Yang J."/>
            <person name="Wegrzyn J.L."/>
            <person name="Swenson N.G."/>
        </authorList>
    </citation>
    <scope>NUCLEOTIDE SEQUENCE</scope>
    <source>
        <strain evidence="2">91603</strain>
    </source>
</reference>
<keyword evidence="3" id="KW-1185">Reference proteome</keyword>
<name>A0AAD5J8C4_ACENE</name>
<evidence type="ECO:0000313" key="2">
    <source>
        <dbReference type="EMBL" id="KAI9187237.1"/>
    </source>
</evidence>
<organism evidence="2 3">
    <name type="scientific">Acer negundo</name>
    <name type="common">Box elder</name>
    <dbReference type="NCBI Taxonomy" id="4023"/>
    <lineage>
        <taxon>Eukaryota</taxon>
        <taxon>Viridiplantae</taxon>
        <taxon>Streptophyta</taxon>
        <taxon>Embryophyta</taxon>
        <taxon>Tracheophyta</taxon>
        <taxon>Spermatophyta</taxon>
        <taxon>Magnoliopsida</taxon>
        <taxon>eudicotyledons</taxon>
        <taxon>Gunneridae</taxon>
        <taxon>Pentapetalae</taxon>
        <taxon>rosids</taxon>
        <taxon>malvids</taxon>
        <taxon>Sapindales</taxon>
        <taxon>Sapindaceae</taxon>
        <taxon>Hippocastanoideae</taxon>
        <taxon>Acereae</taxon>
        <taxon>Acer</taxon>
    </lineage>
</organism>
<comment type="caution">
    <text evidence="2">The sequence shown here is derived from an EMBL/GenBank/DDBJ whole genome shotgun (WGS) entry which is preliminary data.</text>
</comment>
<accession>A0AAD5J8C4</accession>
<feature type="compositionally biased region" description="Basic and acidic residues" evidence="1">
    <location>
        <begin position="77"/>
        <end position="86"/>
    </location>
</feature>
<protein>
    <submittedName>
        <fullName evidence="2">Uncharacterized protein</fullName>
    </submittedName>
</protein>